<accession>A0A4V6NP83</accession>
<dbReference type="NCBIfam" id="TIGR01409">
    <property type="entry name" value="TAT_signal_seq"/>
    <property type="match status" value="1"/>
</dbReference>
<dbReference type="EMBL" id="SLWW01000013">
    <property type="protein sequence ID" value="TCO69820.1"/>
    <property type="molecule type" value="Genomic_DNA"/>
</dbReference>
<reference evidence="2 3" key="1">
    <citation type="submission" date="2019-03" db="EMBL/GenBank/DDBJ databases">
        <title>Genomic Encyclopedia of Type Strains, Phase IV (KMG-IV): sequencing the most valuable type-strain genomes for metagenomic binning, comparative biology and taxonomic classification.</title>
        <authorList>
            <person name="Goeker M."/>
        </authorList>
    </citation>
    <scope>NUCLEOTIDE SEQUENCE [LARGE SCALE GENOMIC DNA]</scope>
    <source>
        <strain evidence="2 3">DSM 4868</strain>
    </source>
</reference>
<dbReference type="CDD" id="cd11524">
    <property type="entry name" value="SYLF"/>
    <property type="match status" value="1"/>
</dbReference>
<keyword evidence="3" id="KW-1185">Reference proteome</keyword>
<evidence type="ECO:0000313" key="2">
    <source>
        <dbReference type="EMBL" id="TCO69820.1"/>
    </source>
</evidence>
<dbReference type="AlphaFoldDB" id="A0A4V6NP83"/>
<dbReference type="Pfam" id="PF04366">
    <property type="entry name" value="Ysc84"/>
    <property type="match status" value="1"/>
</dbReference>
<evidence type="ECO:0000259" key="1">
    <source>
        <dbReference type="Pfam" id="PF04366"/>
    </source>
</evidence>
<evidence type="ECO:0000313" key="3">
    <source>
        <dbReference type="Proteomes" id="UP000295142"/>
    </source>
</evidence>
<proteinExistence type="predicted"/>
<dbReference type="PROSITE" id="PS51257">
    <property type="entry name" value="PROKAR_LIPOPROTEIN"/>
    <property type="match status" value="1"/>
</dbReference>
<dbReference type="OrthoDB" id="7847492at2"/>
<feature type="domain" description="Ysc84 actin-binding" evidence="1">
    <location>
        <begin position="104"/>
        <end position="187"/>
    </location>
</feature>
<name>A0A4V6NP83_9RHOB</name>
<organism evidence="2 3">
    <name type="scientific">Rhodovulum euryhalinum</name>
    <dbReference type="NCBI Taxonomy" id="35805"/>
    <lineage>
        <taxon>Bacteria</taxon>
        <taxon>Pseudomonadati</taxon>
        <taxon>Pseudomonadota</taxon>
        <taxon>Alphaproteobacteria</taxon>
        <taxon>Rhodobacterales</taxon>
        <taxon>Paracoccaceae</taxon>
        <taxon>Rhodovulum</taxon>
    </lineage>
</organism>
<protein>
    <submittedName>
        <fullName evidence="2">Secreted protein</fullName>
    </submittedName>
</protein>
<dbReference type="InterPro" id="IPR019546">
    <property type="entry name" value="TAT_signal_bac_arc"/>
</dbReference>
<sequence length="191" mass="19944">MQDGKTKSSYSRRGFIGAVGASTALAACGNGVGSSGGGQIDSRVDGTRNYLFSRFPGTMDLAEKAQGILWMPLITKAGLWVGGAYGRGALRVNNVTVDYYSATQASFGLQIGAQQYAHALFFMTPEALRKFRSGAGWSAGADLEYAVLDDAGAVSADTVTSLDPVIALIFGQQGLIVGASLEGTKYTRIIP</sequence>
<comment type="caution">
    <text evidence="2">The sequence shown here is derived from an EMBL/GenBank/DDBJ whole genome shotgun (WGS) entry which is preliminary data.</text>
</comment>
<dbReference type="RefSeq" id="WP_132546187.1">
    <property type="nucleotide sequence ID" value="NZ_SLWW01000013.1"/>
</dbReference>
<dbReference type="InterPro" id="IPR007461">
    <property type="entry name" value="Ysc84_actin-binding"/>
</dbReference>
<gene>
    <name evidence="2" type="ORF">EV655_113106</name>
</gene>
<dbReference type="Proteomes" id="UP000295142">
    <property type="component" value="Unassembled WGS sequence"/>
</dbReference>